<dbReference type="PANTHER" id="PTHR11941">
    <property type="entry name" value="ENOYL-COA HYDRATASE-RELATED"/>
    <property type="match status" value="1"/>
</dbReference>
<dbReference type="AlphaFoldDB" id="A0A917H6P4"/>
<sequence>MISAVKYQLFDEGYSVITLNRPEKRNAISKEMVKELKRSIEQARKDSAKFLVITGAGDKMFCAGGDLQDLHGGLTVEQAFQELYAMKEVLFEVASFPMPTICLLNGDALGGGCEIATACDFRIARESNKFGFIQTKLGISPGWGGGALLYEKVHSSFAYQWIMEAAIHSAAFLHECGWIHKIVMDDNWGDQTKLLESYRTKSYDQMKILKKQYTKKLSILSLSALMDEEVRNCANLWDSREHKHAVAKFLSR</sequence>
<protein>
    <submittedName>
        <fullName evidence="1">Enoyl-CoA hydratase</fullName>
    </submittedName>
</protein>
<evidence type="ECO:0000313" key="2">
    <source>
        <dbReference type="Proteomes" id="UP000622860"/>
    </source>
</evidence>
<dbReference type="GO" id="GO:0003824">
    <property type="term" value="F:catalytic activity"/>
    <property type="evidence" value="ECO:0007669"/>
    <property type="project" value="UniProtKB-ARBA"/>
</dbReference>
<reference evidence="1" key="2">
    <citation type="submission" date="2020-09" db="EMBL/GenBank/DDBJ databases">
        <authorList>
            <person name="Sun Q."/>
            <person name="Zhou Y."/>
        </authorList>
    </citation>
    <scope>NUCLEOTIDE SEQUENCE</scope>
    <source>
        <strain evidence="1">CGMCC 1.12754</strain>
    </source>
</reference>
<accession>A0A917H6P4</accession>
<reference evidence="1" key="1">
    <citation type="journal article" date="2014" name="Int. J. Syst. Evol. Microbiol.">
        <title>Complete genome sequence of Corynebacterium casei LMG S-19264T (=DSM 44701T), isolated from a smear-ripened cheese.</title>
        <authorList>
            <consortium name="US DOE Joint Genome Institute (JGI-PGF)"/>
            <person name="Walter F."/>
            <person name="Albersmeier A."/>
            <person name="Kalinowski J."/>
            <person name="Ruckert C."/>
        </authorList>
    </citation>
    <scope>NUCLEOTIDE SEQUENCE</scope>
    <source>
        <strain evidence="1">CGMCC 1.12754</strain>
    </source>
</reference>
<comment type="caution">
    <text evidence="1">The sequence shown here is derived from an EMBL/GenBank/DDBJ whole genome shotgun (WGS) entry which is preliminary data.</text>
</comment>
<dbReference type="Proteomes" id="UP000622860">
    <property type="component" value="Unassembled WGS sequence"/>
</dbReference>
<dbReference type="Pfam" id="PF00378">
    <property type="entry name" value="ECH_1"/>
    <property type="match status" value="1"/>
</dbReference>
<dbReference type="RefSeq" id="WP_188454497.1">
    <property type="nucleotide sequence ID" value="NZ_BMFR01000003.1"/>
</dbReference>
<dbReference type="EMBL" id="BMFR01000003">
    <property type="protein sequence ID" value="GGG69881.1"/>
    <property type="molecule type" value="Genomic_DNA"/>
</dbReference>
<dbReference type="SUPFAM" id="SSF52096">
    <property type="entry name" value="ClpP/crotonase"/>
    <property type="match status" value="1"/>
</dbReference>
<gene>
    <name evidence="1" type="ORF">GCM10011398_12380</name>
</gene>
<organism evidence="1 2">
    <name type="scientific">Virgibacillus oceani</name>
    <dbReference type="NCBI Taxonomy" id="1479511"/>
    <lineage>
        <taxon>Bacteria</taxon>
        <taxon>Bacillati</taxon>
        <taxon>Bacillota</taxon>
        <taxon>Bacilli</taxon>
        <taxon>Bacillales</taxon>
        <taxon>Bacillaceae</taxon>
        <taxon>Virgibacillus</taxon>
    </lineage>
</organism>
<keyword evidence="2" id="KW-1185">Reference proteome</keyword>
<evidence type="ECO:0000313" key="1">
    <source>
        <dbReference type="EMBL" id="GGG69881.1"/>
    </source>
</evidence>
<dbReference type="InterPro" id="IPR001753">
    <property type="entry name" value="Enoyl-CoA_hydra/iso"/>
</dbReference>
<proteinExistence type="predicted"/>
<dbReference type="PANTHER" id="PTHR11941:SF54">
    <property type="entry name" value="ENOYL-COA HYDRATASE, MITOCHONDRIAL"/>
    <property type="match status" value="1"/>
</dbReference>
<name>A0A917H6P4_9BACI</name>
<dbReference type="CDD" id="cd06558">
    <property type="entry name" value="crotonase-like"/>
    <property type="match status" value="1"/>
</dbReference>
<dbReference type="InterPro" id="IPR029045">
    <property type="entry name" value="ClpP/crotonase-like_dom_sf"/>
</dbReference>
<dbReference type="GO" id="GO:0006635">
    <property type="term" value="P:fatty acid beta-oxidation"/>
    <property type="evidence" value="ECO:0007669"/>
    <property type="project" value="TreeGrafter"/>
</dbReference>
<dbReference type="Gene3D" id="3.90.226.10">
    <property type="entry name" value="2-enoyl-CoA Hydratase, Chain A, domain 1"/>
    <property type="match status" value="1"/>
</dbReference>